<dbReference type="HOGENOM" id="CLU_065205_0_0_1"/>
<dbReference type="OMA" id="MVLHDAY"/>
<dbReference type="GO" id="GO:0016020">
    <property type="term" value="C:membrane"/>
    <property type="evidence" value="ECO:0007669"/>
    <property type="project" value="UniProtKB-SubCell"/>
</dbReference>
<dbReference type="InterPro" id="IPR050307">
    <property type="entry name" value="Sterol_Desaturase_Related"/>
</dbReference>
<accession>M2M7N7</accession>
<comment type="subcellular location">
    <subcellularLocation>
        <location evidence="1">Membrane</location>
    </subcellularLocation>
</comment>
<dbReference type="GO" id="GO:0016491">
    <property type="term" value="F:oxidoreductase activity"/>
    <property type="evidence" value="ECO:0007669"/>
    <property type="project" value="InterPro"/>
</dbReference>
<dbReference type="AlphaFoldDB" id="M2M7N7"/>
<name>M2M7N7_BAUPA</name>
<dbReference type="Proteomes" id="UP000011761">
    <property type="component" value="Unassembled WGS sequence"/>
</dbReference>
<keyword evidence="4 5" id="KW-0472">Membrane</keyword>
<dbReference type="OrthoDB" id="6354873at2759"/>
<evidence type="ECO:0000313" key="7">
    <source>
        <dbReference type="EMBL" id="EMC92341.1"/>
    </source>
</evidence>
<dbReference type="GO" id="GO:0005506">
    <property type="term" value="F:iron ion binding"/>
    <property type="evidence" value="ECO:0007669"/>
    <property type="project" value="InterPro"/>
</dbReference>
<gene>
    <name evidence="7" type="ORF">BAUCODRAFT_160056</name>
</gene>
<dbReference type="STRING" id="717646.M2M7N7"/>
<dbReference type="eggNOG" id="ENOG502RWR4">
    <property type="taxonomic scope" value="Eukaryota"/>
</dbReference>
<keyword evidence="8" id="KW-1185">Reference proteome</keyword>
<proteinExistence type="predicted"/>
<evidence type="ECO:0000256" key="1">
    <source>
        <dbReference type="ARBA" id="ARBA00004370"/>
    </source>
</evidence>
<dbReference type="RefSeq" id="XP_007680722.1">
    <property type="nucleotide sequence ID" value="XM_007682532.1"/>
</dbReference>
<evidence type="ECO:0000313" key="8">
    <source>
        <dbReference type="Proteomes" id="UP000011761"/>
    </source>
</evidence>
<evidence type="ECO:0000256" key="3">
    <source>
        <dbReference type="ARBA" id="ARBA00022989"/>
    </source>
</evidence>
<evidence type="ECO:0000256" key="2">
    <source>
        <dbReference type="ARBA" id="ARBA00022692"/>
    </source>
</evidence>
<dbReference type="InterPro" id="IPR006694">
    <property type="entry name" value="Fatty_acid_hydroxylase"/>
</dbReference>
<keyword evidence="2 5" id="KW-0812">Transmembrane</keyword>
<dbReference type="GeneID" id="19109378"/>
<sequence length="306" mass="36177">MPSSMDFPVFSFLTFDMAPGSNETATIAAKALLWSIAASFFAIGYSEVLYRGTKYLYQRGKLLRYYPLPQERHLVEAWSSAFFFILPTALFASFHTKDIDRSWSFNPIAIVAYTGLYLVIHDVYFYLIHANFHKNRWLYNFFHDKHHEYSYSMNCYIVGYAEILENMVQVGVPWLVWTYIAGGNWWNWLLPLSLIVFTTLVGHSGYRMSTIVAAFHPLVIPFTLISGKYMLTPGDHQVHHSHRRYNFGLFWRFMDQWHGTYRRCNVKAYDVVFWTEWARQKEENAEQAKKWLNKHNVEFEEVAWGF</sequence>
<dbReference type="PANTHER" id="PTHR11863">
    <property type="entry name" value="STEROL DESATURASE"/>
    <property type="match status" value="1"/>
</dbReference>
<evidence type="ECO:0000256" key="4">
    <source>
        <dbReference type="ARBA" id="ARBA00023136"/>
    </source>
</evidence>
<dbReference type="KEGG" id="bcom:BAUCODRAFT_160056"/>
<feature type="transmembrane region" description="Helical" evidence="5">
    <location>
        <begin position="185"/>
        <end position="205"/>
    </location>
</feature>
<reference evidence="7 8" key="1">
    <citation type="journal article" date="2012" name="PLoS Pathog.">
        <title>Diverse lifestyles and strategies of plant pathogenesis encoded in the genomes of eighteen Dothideomycetes fungi.</title>
        <authorList>
            <person name="Ohm R.A."/>
            <person name="Feau N."/>
            <person name="Henrissat B."/>
            <person name="Schoch C.L."/>
            <person name="Horwitz B.A."/>
            <person name="Barry K.W."/>
            <person name="Condon B.J."/>
            <person name="Copeland A.C."/>
            <person name="Dhillon B."/>
            <person name="Glaser F."/>
            <person name="Hesse C.N."/>
            <person name="Kosti I."/>
            <person name="LaButti K."/>
            <person name="Lindquist E.A."/>
            <person name="Lucas S."/>
            <person name="Salamov A.A."/>
            <person name="Bradshaw R.E."/>
            <person name="Ciuffetti L."/>
            <person name="Hamelin R.C."/>
            <person name="Kema G.H.J."/>
            <person name="Lawrence C."/>
            <person name="Scott J.A."/>
            <person name="Spatafora J.W."/>
            <person name="Turgeon B.G."/>
            <person name="de Wit P.J.G.M."/>
            <person name="Zhong S."/>
            <person name="Goodwin S.B."/>
            <person name="Grigoriev I.V."/>
        </authorList>
    </citation>
    <scope>NUCLEOTIDE SEQUENCE [LARGE SCALE GENOMIC DNA]</scope>
    <source>
        <strain evidence="7 8">UAMH 10762</strain>
    </source>
</reference>
<dbReference type="EMBL" id="KB445562">
    <property type="protein sequence ID" value="EMC92341.1"/>
    <property type="molecule type" value="Genomic_DNA"/>
</dbReference>
<organism evidence="7 8">
    <name type="scientific">Baudoinia panamericana (strain UAMH 10762)</name>
    <name type="common">Angels' share fungus</name>
    <name type="synonym">Baudoinia compniacensis (strain UAMH 10762)</name>
    <dbReference type="NCBI Taxonomy" id="717646"/>
    <lineage>
        <taxon>Eukaryota</taxon>
        <taxon>Fungi</taxon>
        <taxon>Dikarya</taxon>
        <taxon>Ascomycota</taxon>
        <taxon>Pezizomycotina</taxon>
        <taxon>Dothideomycetes</taxon>
        <taxon>Dothideomycetidae</taxon>
        <taxon>Mycosphaerellales</taxon>
        <taxon>Teratosphaeriaceae</taxon>
        <taxon>Baudoinia</taxon>
    </lineage>
</organism>
<protein>
    <recommendedName>
        <fullName evidence="6">Fatty acid hydroxylase domain-containing protein</fullName>
    </recommendedName>
</protein>
<evidence type="ECO:0000259" key="6">
    <source>
        <dbReference type="Pfam" id="PF04116"/>
    </source>
</evidence>
<dbReference type="Pfam" id="PF04116">
    <property type="entry name" value="FA_hydroxylase"/>
    <property type="match status" value="1"/>
</dbReference>
<feature type="transmembrane region" description="Helical" evidence="5">
    <location>
        <begin position="74"/>
        <end position="95"/>
    </location>
</feature>
<feature type="transmembrane region" description="Helical" evidence="5">
    <location>
        <begin position="107"/>
        <end position="127"/>
    </location>
</feature>
<evidence type="ECO:0000256" key="5">
    <source>
        <dbReference type="SAM" id="Phobius"/>
    </source>
</evidence>
<feature type="transmembrane region" description="Helical" evidence="5">
    <location>
        <begin position="31"/>
        <end position="53"/>
    </location>
</feature>
<keyword evidence="3 5" id="KW-1133">Transmembrane helix</keyword>
<dbReference type="GO" id="GO:0008610">
    <property type="term" value="P:lipid biosynthetic process"/>
    <property type="evidence" value="ECO:0007669"/>
    <property type="project" value="InterPro"/>
</dbReference>
<feature type="domain" description="Fatty acid hydroxylase" evidence="6">
    <location>
        <begin position="116"/>
        <end position="260"/>
    </location>
</feature>